<evidence type="ECO:0000256" key="1">
    <source>
        <dbReference type="SAM" id="MobiDB-lite"/>
    </source>
</evidence>
<feature type="transmembrane region" description="Helical" evidence="2">
    <location>
        <begin position="262"/>
        <end position="280"/>
    </location>
</feature>
<name>A0A8J3KP27_9ACTN</name>
<evidence type="ECO:0000313" key="4">
    <source>
        <dbReference type="EMBL" id="GIG04640.1"/>
    </source>
</evidence>
<evidence type="ECO:0000313" key="5">
    <source>
        <dbReference type="Proteomes" id="UP000630887"/>
    </source>
</evidence>
<feature type="compositionally biased region" description="Acidic residues" evidence="1">
    <location>
        <begin position="72"/>
        <end position="97"/>
    </location>
</feature>
<dbReference type="AlphaFoldDB" id="A0A8J3KP27"/>
<keyword evidence="2" id="KW-1133">Transmembrane helix</keyword>
<keyword evidence="2" id="KW-0472">Membrane</keyword>
<feature type="transmembrane region" description="Helical" evidence="2">
    <location>
        <begin position="215"/>
        <end position="231"/>
    </location>
</feature>
<sequence>MTTSSRRRSRSRSVPKPADPPRDITIDFRTAAPPEPTTSTDEPIPDATAADETAPAAEPDAAAAEAPVEQADAVEADAETEAEAETEAGNEVDAETDEQVEVAVEAVEVEVEQAVRPEPVLGRLLRRLRSPGSLLVTGVTAIVLFVHAWNITGFPAASDDEGTYLAQAWAVQQGLGLGHYTYWYDHPPLAWIQLAALSWLPAALSDGLAVPTGRYAMLAVTAAILLLTYLLGRRLGLPRWAAAVAVLCYGLSPLAVTTQRQIYLDSFAVAWLLGALVLALSPRRHLWHHVAAGAAAAVAALCKETMIVALPAVVLALWQGTARNGVRAFSFAGFGSGLLLVGGFYPLFAMLNGELLPGPGHVSLLGAWQFQLHHRTGSGSVFSAGSAANTVVGSWLYYDAVLLAGGVLAAAVGLAVRRLRVPAVAVALLAVVALRPGGYLPTMYVIQALPFLALCLAGVLALAVRHALTGPPGEPAPGWRRTVLLGLAVLAVAVVGIRWAGGTQRALTAQDNTPYEAAAAWLRDELPDRAGTRVVVDDVLWLDLVRDGFPRDNVLWFYKVDLDAKVAAGLPRGWRDVDYVVSTPAMRGDRAPLPTVDALLEHTRVVATFGAGPDRIEIRRVPDSAGDRR</sequence>
<feature type="transmembrane region" description="Helical" evidence="2">
    <location>
        <begin position="132"/>
        <end position="151"/>
    </location>
</feature>
<feature type="region of interest" description="Disordered" evidence="1">
    <location>
        <begin position="1"/>
        <end position="97"/>
    </location>
</feature>
<dbReference type="EMBL" id="BONI01000008">
    <property type="protein sequence ID" value="GIG04640.1"/>
    <property type="molecule type" value="Genomic_DNA"/>
</dbReference>
<protein>
    <recommendedName>
        <fullName evidence="3">Glycosyltransferase RgtA/B/C/D-like domain-containing protein</fullName>
    </recommendedName>
</protein>
<dbReference type="RefSeq" id="WP_203689819.1">
    <property type="nucleotide sequence ID" value="NZ_BAAALC010000040.1"/>
</dbReference>
<reference evidence="4 5" key="1">
    <citation type="submission" date="2021-01" db="EMBL/GenBank/DDBJ databases">
        <title>Whole genome shotgun sequence of Catellatospora coxensis NBRC 107359.</title>
        <authorList>
            <person name="Komaki H."/>
            <person name="Tamura T."/>
        </authorList>
    </citation>
    <scope>NUCLEOTIDE SEQUENCE [LARGE SCALE GENOMIC DNA]</scope>
    <source>
        <strain evidence="4 5">NBRC 107359</strain>
    </source>
</reference>
<dbReference type="Pfam" id="PF13231">
    <property type="entry name" value="PMT_2"/>
    <property type="match status" value="1"/>
</dbReference>
<proteinExistence type="predicted"/>
<feature type="transmembrane region" description="Helical" evidence="2">
    <location>
        <begin position="237"/>
        <end position="255"/>
    </location>
</feature>
<feature type="compositionally biased region" description="Low complexity" evidence="1">
    <location>
        <begin position="45"/>
        <end position="71"/>
    </location>
</feature>
<feature type="transmembrane region" description="Helical" evidence="2">
    <location>
        <begin position="286"/>
        <end position="317"/>
    </location>
</feature>
<feature type="transmembrane region" description="Helical" evidence="2">
    <location>
        <begin position="483"/>
        <end position="501"/>
    </location>
</feature>
<feature type="transmembrane region" description="Helical" evidence="2">
    <location>
        <begin position="329"/>
        <end position="348"/>
    </location>
</feature>
<feature type="domain" description="Glycosyltransferase RgtA/B/C/D-like" evidence="3">
    <location>
        <begin position="196"/>
        <end position="323"/>
    </location>
</feature>
<comment type="caution">
    <text evidence="4">The sequence shown here is derived from an EMBL/GenBank/DDBJ whole genome shotgun (WGS) entry which is preliminary data.</text>
</comment>
<evidence type="ECO:0000259" key="3">
    <source>
        <dbReference type="Pfam" id="PF13231"/>
    </source>
</evidence>
<gene>
    <name evidence="4" type="ORF">Cco03nite_13400</name>
</gene>
<dbReference type="InterPro" id="IPR038731">
    <property type="entry name" value="RgtA/B/C-like"/>
</dbReference>
<feature type="transmembrane region" description="Helical" evidence="2">
    <location>
        <begin position="395"/>
        <end position="414"/>
    </location>
</feature>
<accession>A0A8J3KP27</accession>
<feature type="transmembrane region" description="Helical" evidence="2">
    <location>
        <begin position="444"/>
        <end position="463"/>
    </location>
</feature>
<feature type="compositionally biased region" description="Basic residues" evidence="1">
    <location>
        <begin position="1"/>
        <end position="13"/>
    </location>
</feature>
<evidence type="ECO:0000256" key="2">
    <source>
        <dbReference type="SAM" id="Phobius"/>
    </source>
</evidence>
<keyword evidence="2" id="KW-0812">Transmembrane</keyword>
<feature type="transmembrane region" description="Helical" evidence="2">
    <location>
        <begin position="189"/>
        <end position="208"/>
    </location>
</feature>
<keyword evidence="5" id="KW-1185">Reference proteome</keyword>
<dbReference type="Proteomes" id="UP000630887">
    <property type="component" value="Unassembled WGS sequence"/>
</dbReference>
<organism evidence="4 5">
    <name type="scientific">Catellatospora coxensis</name>
    <dbReference type="NCBI Taxonomy" id="310354"/>
    <lineage>
        <taxon>Bacteria</taxon>
        <taxon>Bacillati</taxon>
        <taxon>Actinomycetota</taxon>
        <taxon>Actinomycetes</taxon>
        <taxon>Micromonosporales</taxon>
        <taxon>Micromonosporaceae</taxon>
        <taxon>Catellatospora</taxon>
    </lineage>
</organism>